<dbReference type="AlphaFoldDB" id="A0ABC8TSJ0"/>
<protein>
    <submittedName>
        <fullName evidence="4">Uncharacterized protein</fullName>
    </submittedName>
</protein>
<evidence type="ECO:0000256" key="3">
    <source>
        <dbReference type="PROSITE-ProRule" id="PRU00221"/>
    </source>
</evidence>
<sequence length="100" mass="11249">MHAVLTGDIVPSFDKIMCSVWKMGSTSLTDPGRFSPVNDHFLQFMLFSRSDDSTVRVWDLTSKKCVATLEHRSTVTSLEVSEDRWTLLSAGRDKHSSTLL</sequence>
<organism evidence="4 5">
    <name type="scientific">Ilex paraguariensis</name>
    <name type="common">yerba mate</name>
    <dbReference type="NCBI Taxonomy" id="185542"/>
    <lineage>
        <taxon>Eukaryota</taxon>
        <taxon>Viridiplantae</taxon>
        <taxon>Streptophyta</taxon>
        <taxon>Embryophyta</taxon>
        <taxon>Tracheophyta</taxon>
        <taxon>Spermatophyta</taxon>
        <taxon>Magnoliopsida</taxon>
        <taxon>eudicotyledons</taxon>
        <taxon>Gunneridae</taxon>
        <taxon>Pentapetalae</taxon>
        <taxon>asterids</taxon>
        <taxon>campanulids</taxon>
        <taxon>Aquifoliales</taxon>
        <taxon>Aquifoliaceae</taxon>
        <taxon>Ilex</taxon>
    </lineage>
</organism>
<keyword evidence="5" id="KW-1185">Reference proteome</keyword>
<keyword evidence="1 3" id="KW-0853">WD repeat</keyword>
<dbReference type="PROSITE" id="PS50082">
    <property type="entry name" value="WD_REPEATS_2"/>
    <property type="match status" value="1"/>
</dbReference>
<dbReference type="Gene3D" id="2.130.10.10">
    <property type="entry name" value="YVTN repeat-like/Quinoprotein amine dehydrogenase"/>
    <property type="match status" value="1"/>
</dbReference>
<dbReference type="Pfam" id="PF00400">
    <property type="entry name" value="WD40"/>
    <property type="match status" value="1"/>
</dbReference>
<accession>A0ABC8TSJ0</accession>
<evidence type="ECO:0000256" key="2">
    <source>
        <dbReference type="ARBA" id="ARBA00022737"/>
    </source>
</evidence>
<dbReference type="InterPro" id="IPR036322">
    <property type="entry name" value="WD40_repeat_dom_sf"/>
</dbReference>
<evidence type="ECO:0000256" key="1">
    <source>
        <dbReference type="ARBA" id="ARBA00022574"/>
    </source>
</evidence>
<evidence type="ECO:0000313" key="5">
    <source>
        <dbReference type="Proteomes" id="UP001642360"/>
    </source>
</evidence>
<dbReference type="SUPFAM" id="SSF50978">
    <property type="entry name" value="WD40 repeat-like"/>
    <property type="match status" value="1"/>
</dbReference>
<dbReference type="InterPro" id="IPR015943">
    <property type="entry name" value="WD40/YVTN_repeat-like_dom_sf"/>
</dbReference>
<reference evidence="4 5" key="1">
    <citation type="submission" date="2024-02" db="EMBL/GenBank/DDBJ databases">
        <authorList>
            <person name="Vignale AGUSTIN F."/>
            <person name="Sosa J E."/>
            <person name="Modenutti C."/>
        </authorList>
    </citation>
    <scope>NUCLEOTIDE SEQUENCE [LARGE SCALE GENOMIC DNA]</scope>
</reference>
<proteinExistence type="predicted"/>
<dbReference type="InterPro" id="IPR001680">
    <property type="entry name" value="WD40_rpt"/>
</dbReference>
<gene>
    <name evidence="4" type="ORF">ILEXP_LOCUS42111</name>
</gene>
<comment type="caution">
    <text evidence="4">The sequence shown here is derived from an EMBL/GenBank/DDBJ whole genome shotgun (WGS) entry which is preliminary data.</text>
</comment>
<dbReference type="EMBL" id="CAUOFW020006002">
    <property type="protein sequence ID" value="CAK9172455.1"/>
    <property type="molecule type" value="Genomic_DNA"/>
</dbReference>
<dbReference type="Proteomes" id="UP001642360">
    <property type="component" value="Unassembled WGS sequence"/>
</dbReference>
<dbReference type="PANTHER" id="PTHR44129">
    <property type="entry name" value="WD REPEAT-CONTAINING PROTEIN POP1"/>
    <property type="match status" value="1"/>
</dbReference>
<name>A0ABC8TSJ0_9AQUA</name>
<evidence type="ECO:0000313" key="4">
    <source>
        <dbReference type="EMBL" id="CAK9172455.1"/>
    </source>
</evidence>
<feature type="repeat" description="WD" evidence="3">
    <location>
        <begin position="45"/>
        <end position="68"/>
    </location>
</feature>
<dbReference type="InterPro" id="IPR050349">
    <property type="entry name" value="WD_LIS1/nudF_dynein_reg"/>
</dbReference>
<keyword evidence="2" id="KW-0677">Repeat</keyword>